<dbReference type="Gene3D" id="3.10.660.10">
    <property type="entry name" value="DPH Zinc finger"/>
    <property type="match status" value="1"/>
</dbReference>
<dbReference type="CDD" id="cd06257">
    <property type="entry name" value="DnaJ"/>
    <property type="match status" value="1"/>
</dbReference>
<comment type="similarity">
    <text evidence="1">Belongs to the DPH4 family.</text>
</comment>
<gene>
    <name evidence="7" type="ORF">N0F65_011907</name>
</gene>
<dbReference type="Gene3D" id="1.10.287.110">
    <property type="entry name" value="DnaJ domain"/>
    <property type="match status" value="1"/>
</dbReference>
<dbReference type="SUPFAM" id="SSF46565">
    <property type="entry name" value="Chaperone J-domain"/>
    <property type="match status" value="1"/>
</dbReference>
<dbReference type="InterPro" id="IPR007872">
    <property type="entry name" value="DPH_MB_dom"/>
</dbReference>
<evidence type="ECO:0000256" key="2">
    <source>
        <dbReference type="ARBA" id="ARBA00022723"/>
    </source>
</evidence>
<dbReference type="Pfam" id="PF05207">
    <property type="entry name" value="Zn_ribbon_CSL"/>
    <property type="match status" value="1"/>
</dbReference>
<dbReference type="PRINTS" id="PR00625">
    <property type="entry name" value="JDOMAIN"/>
</dbReference>
<reference evidence="7" key="2">
    <citation type="journal article" date="2023" name="Microbiol Resour">
        <title>Decontamination and Annotation of the Draft Genome Sequence of the Oomycete Lagenidium giganteum ARSEF 373.</title>
        <authorList>
            <person name="Morgan W.R."/>
            <person name="Tartar A."/>
        </authorList>
    </citation>
    <scope>NUCLEOTIDE SEQUENCE</scope>
    <source>
        <strain evidence="7">ARSEF 373</strain>
    </source>
</reference>
<feature type="domain" description="DPH-type MB" evidence="6">
    <location>
        <begin position="86"/>
        <end position="148"/>
    </location>
</feature>
<feature type="domain" description="J" evidence="5">
    <location>
        <begin position="4"/>
        <end position="70"/>
    </location>
</feature>
<dbReference type="PANTHER" id="PTHR45255:SF1">
    <property type="entry name" value="DNAJ HOMOLOG SUBFAMILY C MEMBER 24"/>
    <property type="match status" value="1"/>
</dbReference>
<organism evidence="7 8">
    <name type="scientific">Lagenidium giganteum</name>
    <dbReference type="NCBI Taxonomy" id="4803"/>
    <lineage>
        <taxon>Eukaryota</taxon>
        <taxon>Sar</taxon>
        <taxon>Stramenopiles</taxon>
        <taxon>Oomycota</taxon>
        <taxon>Peronosporomycetes</taxon>
        <taxon>Pythiales</taxon>
        <taxon>Pythiaceae</taxon>
    </lineage>
</organism>
<dbReference type="AlphaFoldDB" id="A0AAV2YQQ0"/>
<dbReference type="InterPro" id="IPR001623">
    <property type="entry name" value="DnaJ_domain"/>
</dbReference>
<dbReference type="InterPro" id="IPR018253">
    <property type="entry name" value="DnaJ_domain_CS"/>
</dbReference>
<dbReference type="PROSITE" id="PS50076">
    <property type="entry name" value="DNAJ_2"/>
    <property type="match status" value="1"/>
</dbReference>
<dbReference type="Proteomes" id="UP001146120">
    <property type="component" value="Unassembled WGS sequence"/>
</dbReference>
<evidence type="ECO:0000256" key="1">
    <source>
        <dbReference type="ARBA" id="ARBA00006169"/>
    </source>
</evidence>
<keyword evidence="2" id="KW-0479">Metal-binding</keyword>
<dbReference type="Pfam" id="PF00226">
    <property type="entry name" value="DnaJ"/>
    <property type="match status" value="1"/>
</dbReference>
<accession>A0AAV2YQQ0</accession>
<dbReference type="SMART" id="SM00271">
    <property type="entry name" value="DnaJ"/>
    <property type="match status" value="1"/>
</dbReference>
<protein>
    <recommendedName>
        <fullName evidence="9">Diphthamide biosynthesis protein 4</fullName>
    </recommendedName>
</protein>
<evidence type="ECO:0008006" key="9">
    <source>
        <dbReference type="Google" id="ProtNLM"/>
    </source>
</evidence>
<dbReference type="PROSITE" id="PS51074">
    <property type="entry name" value="DPH_MB"/>
    <property type="match status" value="1"/>
</dbReference>
<dbReference type="InterPro" id="IPR036869">
    <property type="entry name" value="J_dom_sf"/>
</dbReference>
<evidence type="ECO:0000256" key="4">
    <source>
        <dbReference type="ARBA" id="ARBA00023004"/>
    </source>
</evidence>
<evidence type="ECO:0000313" key="7">
    <source>
        <dbReference type="EMBL" id="DAZ96992.1"/>
    </source>
</evidence>
<comment type="caution">
    <text evidence="7">The sequence shown here is derived from an EMBL/GenBank/DDBJ whole genome shotgun (WGS) entry which is preliminary data.</text>
</comment>
<dbReference type="EMBL" id="DAKRPA010000149">
    <property type="protein sequence ID" value="DAZ96992.1"/>
    <property type="molecule type" value="Genomic_DNA"/>
</dbReference>
<dbReference type="GO" id="GO:0008198">
    <property type="term" value="F:ferrous iron binding"/>
    <property type="evidence" value="ECO:0007669"/>
    <property type="project" value="TreeGrafter"/>
</dbReference>
<evidence type="ECO:0000313" key="8">
    <source>
        <dbReference type="Proteomes" id="UP001146120"/>
    </source>
</evidence>
<dbReference type="InterPro" id="IPR036671">
    <property type="entry name" value="DPH_MB_sf"/>
</dbReference>
<sequence length="152" mass="17171">MQATHYDVLEVDALCSVDEIRRAYHRAARRFHPDKQGGQATVEDAQFVRVQEAYETLRDPVTRAKYDEQLQRLTLQHKREGADARIADEVTVEDMEKDVVDEDGESWVVYSHACRCGDTYEVTEDELLDGIDIVPCTGCSLNIRVLGKPGSA</sequence>
<name>A0AAV2YQQ0_9STRA</name>
<reference evidence="7" key="1">
    <citation type="submission" date="2022-11" db="EMBL/GenBank/DDBJ databases">
        <authorList>
            <person name="Morgan W.R."/>
            <person name="Tartar A."/>
        </authorList>
    </citation>
    <scope>NUCLEOTIDE SEQUENCE</scope>
    <source>
        <strain evidence="7">ARSEF 373</strain>
    </source>
</reference>
<keyword evidence="4" id="KW-0408">Iron</keyword>
<evidence type="ECO:0000259" key="6">
    <source>
        <dbReference type="PROSITE" id="PS51074"/>
    </source>
</evidence>
<dbReference type="PROSITE" id="PS00636">
    <property type="entry name" value="DNAJ_1"/>
    <property type="match status" value="1"/>
</dbReference>
<dbReference type="PANTHER" id="PTHR45255">
    <property type="entry name" value="DNAJ HOMOLOG SUBFAMILY C MEMBER 24"/>
    <property type="match status" value="1"/>
</dbReference>
<evidence type="ECO:0000256" key="3">
    <source>
        <dbReference type="ARBA" id="ARBA00022833"/>
    </source>
</evidence>
<keyword evidence="3" id="KW-0862">Zinc</keyword>
<keyword evidence="8" id="KW-1185">Reference proteome</keyword>
<dbReference type="GO" id="GO:0001671">
    <property type="term" value="F:ATPase activator activity"/>
    <property type="evidence" value="ECO:0007669"/>
    <property type="project" value="TreeGrafter"/>
</dbReference>
<proteinExistence type="inferred from homology"/>
<dbReference type="SUPFAM" id="SSF144217">
    <property type="entry name" value="CSL zinc finger"/>
    <property type="match status" value="1"/>
</dbReference>
<evidence type="ECO:0000259" key="5">
    <source>
        <dbReference type="PROSITE" id="PS50076"/>
    </source>
</evidence>